<sequence>MKQPNVIVFFTDQQRFDTTGVHGNPLGLTPNFDRIARAGTHLYNMFTSQPVCGPARSCLQSGKYATTTGCYRNGIPLPQETKTMAHYFKEAGYSTSYIGKWHLASEDPVPAHERGGYEEWLGANLLEFVSDAYDAVLFDNDNNRVKLPGYRVDAQTDAAIRYIHRQQDTDNPFFLFLSYLEPHHQNHTDNYPAPDGMEETYTGRWTPPDLAALGGTAHQHLGGYYGMVKRLDEALGRLLDTLKSMDMLDHTVILFTSDHGCHFKTRNAEYKRSCHESSIRVPTAIYGPGFMGGGQIRDLVSLVDLPPTLLDAAGIQVPSDMQGRSVVPLVNRNAADWPQEVLVQISESVVGRAIRTERWKYCVEDSSKHGGEHSGSDRYEEAFLYDLQADPYETNNLIGMETFAGITADLRARLRRRMVEIGEMEPEIVPAQSRVSGQRSVIVSEMKHHNWPKHGDGATN</sequence>
<feature type="domain" description="Sulfatase N-terminal" evidence="5">
    <location>
        <begin position="4"/>
        <end position="315"/>
    </location>
</feature>
<organism evidence="6 7">
    <name type="scientific">Paenibacillus algicola</name>
    <dbReference type="NCBI Taxonomy" id="2565926"/>
    <lineage>
        <taxon>Bacteria</taxon>
        <taxon>Bacillati</taxon>
        <taxon>Bacillota</taxon>
        <taxon>Bacilli</taxon>
        <taxon>Bacillales</taxon>
        <taxon>Paenibacillaceae</taxon>
        <taxon>Paenibacillus</taxon>
    </lineage>
</organism>
<dbReference type="GO" id="GO:0004065">
    <property type="term" value="F:arylsulfatase activity"/>
    <property type="evidence" value="ECO:0007669"/>
    <property type="project" value="TreeGrafter"/>
</dbReference>
<comment type="similarity">
    <text evidence="1">Belongs to the sulfatase family.</text>
</comment>
<dbReference type="InterPro" id="IPR017850">
    <property type="entry name" value="Alkaline_phosphatase_core_sf"/>
</dbReference>
<dbReference type="RefSeq" id="WP_208204148.1">
    <property type="nucleotide sequence ID" value="NZ_CP040396.1"/>
</dbReference>
<dbReference type="Pfam" id="PF00884">
    <property type="entry name" value="Sulfatase"/>
    <property type="match status" value="1"/>
</dbReference>
<dbReference type="AlphaFoldDB" id="A0A4P8XGF3"/>
<keyword evidence="4" id="KW-0106">Calcium</keyword>
<evidence type="ECO:0000256" key="1">
    <source>
        <dbReference type="ARBA" id="ARBA00008779"/>
    </source>
</evidence>
<dbReference type="PANTHER" id="PTHR42693:SF33">
    <property type="entry name" value="ARYLSULFATASE"/>
    <property type="match status" value="1"/>
</dbReference>
<evidence type="ECO:0000313" key="6">
    <source>
        <dbReference type="EMBL" id="QCT01532.1"/>
    </source>
</evidence>
<evidence type="ECO:0000313" key="7">
    <source>
        <dbReference type="Proteomes" id="UP000300879"/>
    </source>
</evidence>
<keyword evidence="7" id="KW-1185">Reference proteome</keyword>
<dbReference type="Gene3D" id="3.40.720.10">
    <property type="entry name" value="Alkaline Phosphatase, subunit A"/>
    <property type="match status" value="1"/>
</dbReference>
<dbReference type="GO" id="GO:0046872">
    <property type="term" value="F:metal ion binding"/>
    <property type="evidence" value="ECO:0007669"/>
    <property type="project" value="UniProtKB-KW"/>
</dbReference>
<dbReference type="InterPro" id="IPR050738">
    <property type="entry name" value="Sulfatase"/>
</dbReference>
<dbReference type="EMBL" id="CP040396">
    <property type="protein sequence ID" value="QCT01532.1"/>
    <property type="molecule type" value="Genomic_DNA"/>
</dbReference>
<name>A0A4P8XGF3_9BACL</name>
<dbReference type="PANTHER" id="PTHR42693">
    <property type="entry name" value="ARYLSULFATASE FAMILY MEMBER"/>
    <property type="match status" value="1"/>
</dbReference>
<dbReference type="Proteomes" id="UP000300879">
    <property type="component" value="Chromosome"/>
</dbReference>
<reference evidence="6 7" key="1">
    <citation type="submission" date="2019-05" db="EMBL/GenBank/DDBJ databases">
        <authorList>
            <person name="Chen C."/>
        </authorList>
    </citation>
    <scope>NUCLEOTIDE SEQUENCE [LARGE SCALE GENOMIC DNA]</scope>
    <source>
        <strain evidence="6 7">HB172198</strain>
    </source>
</reference>
<dbReference type="CDD" id="cd16152">
    <property type="entry name" value="sulfatase_like"/>
    <property type="match status" value="1"/>
</dbReference>
<protein>
    <submittedName>
        <fullName evidence="6">Sulfatase</fullName>
    </submittedName>
</protein>
<gene>
    <name evidence="6" type="ORF">E6C60_0811</name>
</gene>
<dbReference type="SUPFAM" id="SSF53649">
    <property type="entry name" value="Alkaline phosphatase-like"/>
    <property type="match status" value="1"/>
</dbReference>
<dbReference type="KEGG" id="palo:E6C60_0811"/>
<dbReference type="PROSITE" id="PS00149">
    <property type="entry name" value="SULFATASE_2"/>
    <property type="match status" value="1"/>
</dbReference>
<proteinExistence type="inferred from homology"/>
<evidence type="ECO:0000256" key="2">
    <source>
        <dbReference type="ARBA" id="ARBA00022723"/>
    </source>
</evidence>
<dbReference type="InterPro" id="IPR000917">
    <property type="entry name" value="Sulfatase_N"/>
</dbReference>
<dbReference type="InterPro" id="IPR024607">
    <property type="entry name" value="Sulfatase_CS"/>
</dbReference>
<accession>A0A4P8XGF3</accession>
<keyword evidence="3" id="KW-0378">Hydrolase</keyword>
<keyword evidence="2" id="KW-0479">Metal-binding</keyword>
<evidence type="ECO:0000256" key="4">
    <source>
        <dbReference type="ARBA" id="ARBA00022837"/>
    </source>
</evidence>
<evidence type="ECO:0000259" key="5">
    <source>
        <dbReference type="Pfam" id="PF00884"/>
    </source>
</evidence>
<evidence type="ECO:0000256" key="3">
    <source>
        <dbReference type="ARBA" id="ARBA00022801"/>
    </source>
</evidence>